<evidence type="ECO:0000313" key="2">
    <source>
        <dbReference type="EMBL" id="MFC7254910.1"/>
    </source>
</evidence>
<keyword evidence="3" id="KW-1185">Reference proteome</keyword>
<dbReference type="EMBL" id="JBHTAT010000001">
    <property type="protein sequence ID" value="MFC7254910.1"/>
    <property type="molecule type" value="Genomic_DNA"/>
</dbReference>
<comment type="caution">
    <text evidence="2">The sequence shown here is derived from an EMBL/GenBank/DDBJ whole genome shotgun (WGS) entry which is preliminary data.</text>
</comment>
<proteinExistence type="predicted"/>
<feature type="compositionally biased region" description="Basic and acidic residues" evidence="1">
    <location>
        <begin position="154"/>
        <end position="167"/>
    </location>
</feature>
<feature type="compositionally biased region" description="Low complexity" evidence="1">
    <location>
        <begin position="33"/>
        <end position="75"/>
    </location>
</feature>
<evidence type="ECO:0000256" key="1">
    <source>
        <dbReference type="SAM" id="MobiDB-lite"/>
    </source>
</evidence>
<feature type="region of interest" description="Disordered" evidence="1">
    <location>
        <begin position="33"/>
        <end position="77"/>
    </location>
</feature>
<protein>
    <recommendedName>
        <fullName evidence="4">DUF4352 domain-containing protein</fullName>
    </recommendedName>
</protein>
<feature type="region of interest" description="Disordered" evidence="1">
    <location>
        <begin position="141"/>
        <end position="167"/>
    </location>
</feature>
<accession>A0ABD5ZWY6</accession>
<organism evidence="2 3">
    <name type="scientific">Haloplanus litoreus</name>
    <dbReference type="NCBI Taxonomy" id="767515"/>
    <lineage>
        <taxon>Archaea</taxon>
        <taxon>Methanobacteriati</taxon>
        <taxon>Methanobacteriota</taxon>
        <taxon>Stenosarchaea group</taxon>
        <taxon>Halobacteria</taxon>
        <taxon>Halobacteriales</taxon>
        <taxon>Haloferacaceae</taxon>
        <taxon>Haloplanus</taxon>
    </lineage>
</organism>
<reference evidence="2 3" key="1">
    <citation type="journal article" date="2019" name="Int. J. Syst. Evol. Microbiol.">
        <title>The Global Catalogue of Microorganisms (GCM) 10K type strain sequencing project: providing services to taxonomists for standard genome sequencing and annotation.</title>
        <authorList>
            <consortium name="The Broad Institute Genomics Platform"/>
            <consortium name="The Broad Institute Genome Sequencing Center for Infectious Disease"/>
            <person name="Wu L."/>
            <person name="Ma J."/>
        </authorList>
    </citation>
    <scope>NUCLEOTIDE SEQUENCE [LARGE SCALE GENOMIC DNA]</scope>
    <source>
        <strain evidence="2 3">GX21</strain>
    </source>
</reference>
<sequence length="201" mass="22325">MVDDRVGRRAFLGVGVGLLASLAGCGRLFIEPETTTTPGGGETPASTATPTATPAPTVRPDPTATATPSAAPLPSDDIEVRNRMLRIQRSQLEKFALVTYRFDVENVGRRTIRDVEFRVDVRYEHEEFSRIVATDYPRFVFDPTDGGTDDGGSDESREGLQNGETDRVRETVRFERDGRAENSTVADRFDLELSVRRIRYL</sequence>
<dbReference type="Proteomes" id="UP001596434">
    <property type="component" value="Unassembled WGS sequence"/>
</dbReference>
<dbReference type="GeneID" id="96953247"/>
<gene>
    <name evidence="2" type="ORF">ACFQKE_06315</name>
</gene>
<evidence type="ECO:0000313" key="3">
    <source>
        <dbReference type="Proteomes" id="UP001596434"/>
    </source>
</evidence>
<dbReference type="AlphaFoldDB" id="A0ABD5ZWY6"/>
<dbReference type="PROSITE" id="PS51257">
    <property type="entry name" value="PROKAR_LIPOPROTEIN"/>
    <property type="match status" value="1"/>
</dbReference>
<name>A0ABD5ZWY6_9EURY</name>
<dbReference type="RefSeq" id="WP_379703108.1">
    <property type="nucleotide sequence ID" value="NZ_JBHTAT010000001.1"/>
</dbReference>
<evidence type="ECO:0008006" key="4">
    <source>
        <dbReference type="Google" id="ProtNLM"/>
    </source>
</evidence>